<gene>
    <name evidence="2" type="ORF">LZC95_28585</name>
</gene>
<evidence type="ECO:0008006" key="4">
    <source>
        <dbReference type="Google" id="ProtNLM"/>
    </source>
</evidence>
<evidence type="ECO:0000313" key="3">
    <source>
        <dbReference type="Proteomes" id="UP001379533"/>
    </source>
</evidence>
<evidence type="ECO:0000313" key="2">
    <source>
        <dbReference type="EMBL" id="WXA90408.1"/>
    </source>
</evidence>
<feature type="signal peptide" evidence="1">
    <location>
        <begin position="1"/>
        <end position="19"/>
    </location>
</feature>
<feature type="chain" id="PRO_5046999997" description="Extracellular membrane protein CFEM domain-containing protein" evidence="1">
    <location>
        <begin position="20"/>
        <end position="204"/>
    </location>
</feature>
<dbReference type="PROSITE" id="PS51257">
    <property type="entry name" value="PROKAR_LIPOPROTEIN"/>
    <property type="match status" value="1"/>
</dbReference>
<dbReference type="RefSeq" id="WP_394841020.1">
    <property type="nucleotide sequence ID" value="NZ_CP089982.1"/>
</dbReference>
<accession>A0ABZ2JVC0</accession>
<dbReference type="Proteomes" id="UP001379533">
    <property type="component" value="Chromosome"/>
</dbReference>
<keyword evidence="1" id="KW-0732">Signal</keyword>
<organism evidence="2 3">
    <name type="scientific">Pendulispora brunnea</name>
    <dbReference type="NCBI Taxonomy" id="2905690"/>
    <lineage>
        <taxon>Bacteria</taxon>
        <taxon>Pseudomonadati</taxon>
        <taxon>Myxococcota</taxon>
        <taxon>Myxococcia</taxon>
        <taxon>Myxococcales</taxon>
        <taxon>Sorangiineae</taxon>
        <taxon>Pendulisporaceae</taxon>
        <taxon>Pendulispora</taxon>
    </lineage>
</organism>
<evidence type="ECO:0000256" key="1">
    <source>
        <dbReference type="SAM" id="SignalP"/>
    </source>
</evidence>
<reference evidence="2 3" key="1">
    <citation type="submission" date="2021-12" db="EMBL/GenBank/DDBJ databases">
        <title>Discovery of the Pendulisporaceae a myxobacterial family with distinct sporulation behavior and unique specialized metabolism.</title>
        <authorList>
            <person name="Garcia R."/>
            <person name="Popoff A."/>
            <person name="Bader C.D."/>
            <person name="Loehr J."/>
            <person name="Walesch S."/>
            <person name="Walt C."/>
            <person name="Boldt J."/>
            <person name="Bunk B."/>
            <person name="Haeckl F.J.F.P.J."/>
            <person name="Gunesch A.P."/>
            <person name="Birkelbach J."/>
            <person name="Nuebel U."/>
            <person name="Pietschmann T."/>
            <person name="Bach T."/>
            <person name="Mueller R."/>
        </authorList>
    </citation>
    <scope>NUCLEOTIDE SEQUENCE [LARGE SCALE GENOMIC DNA]</scope>
    <source>
        <strain evidence="2 3">MSr12523</strain>
    </source>
</reference>
<proteinExistence type="predicted"/>
<name>A0ABZ2JVC0_9BACT</name>
<dbReference type="EMBL" id="CP089982">
    <property type="protein sequence ID" value="WXA90408.1"/>
    <property type="molecule type" value="Genomic_DNA"/>
</dbReference>
<protein>
    <recommendedName>
        <fullName evidence="4">Extracellular membrane protein CFEM domain-containing protein</fullName>
    </recommendedName>
</protein>
<sequence length="204" mass="21842">MIRKAVFLWIAVAAAMAFACGSSQTTTETTPSAATLSGDAGPKFAYCPPSNFANCTIASCEPEKDGYLCKCFADNRYSATAYDSGCKPQEGDKLQSRYHPVDSYQECTNAKTQTPQWAWCLGQPCELTPNGVFCHCIQPPSGVSAFPYVVVTPRYKASACALGQTGKYWSSASPKNVSQITAFLQAQPGLKGLPAPEIVLTPKQ</sequence>
<keyword evidence="3" id="KW-1185">Reference proteome</keyword>